<dbReference type="Proteomes" id="UP001218638">
    <property type="component" value="Chromosome"/>
</dbReference>
<feature type="transmembrane region" description="Helical" evidence="1">
    <location>
        <begin position="70"/>
        <end position="91"/>
    </location>
</feature>
<organism evidence="2 3">
    <name type="scientific">Synoicihabitans lomoniglobus</name>
    <dbReference type="NCBI Taxonomy" id="2909285"/>
    <lineage>
        <taxon>Bacteria</taxon>
        <taxon>Pseudomonadati</taxon>
        <taxon>Verrucomicrobiota</taxon>
        <taxon>Opitutia</taxon>
        <taxon>Opitutales</taxon>
        <taxon>Opitutaceae</taxon>
        <taxon>Synoicihabitans</taxon>
    </lineage>
</organism>
<feature type="transmembrane region" description="Helical" evidence="1">
    <location>
        <begin position="40"/>
        <end position="58"/>
    </location>
</feature>
<feature type="transmembrane region" description="Helical" evidence="1">
    <location>
        <begin position="112"/>
        <end position="143"/>
    </location>
</feature>
<gene>
    <name evidence="2" type="ORF">PXH66_22800</name>
</gene>
<reference evidence="2" key="1">
    <citation type="submission" date="2023-03" db="EMBL/GenBank/DDBJ databases">
        <title>Lomoglobus Profundus gen. nov., sp. nov., a novel member of the phylum Verrucomicrobia, isolated from deep-marine sediment of South China Sea.</title>
        <authorList>
            <person name="Ahmad T."/>
            <person name="Ishaq S.E."/>
            <person name="Wang F."/>
        </authorList>
    </citation>
    <scope>NUCLEOTIDE SEQUENCE</scope>
    <source>
        <strain evidence="2">LMO-M01</strain>
    </source>
</reference>
<keyword evidence="1" id="KW-0812">Transmembrane</keyword>
<dbReference type="KEGG" id="slom:PXH66_22800"/>
<keyword evidence="1" id="KW-1133">Transmembrane helix</keyword>
<sequence length="264" mass="28319">MNAESTASLSSLPRVTPRLAPALGGIWRLTWRRVFAPRRALGSGLLLVILGLLTYLFAARPEDHDYFEWVYGFMLLLVTPIVAFLAGAGAVREDLKSGAVDYVMTRSVSRPAYVIFKYVAQVICNLIAGWALVAFLLAVGGFAGQGGLMSELSRLLVVVTGAITAFTALGFFCGTLTSRYMVLGLFYAGVIEAGLGNIPIQINALSIARHLRVFLEGMGYRALTFTGETWSAAGLLAVISLGLVGVATLVFSRQEFIGSKEKDA</sequence>
<feature type="transmembrane region" description="Helical" evidence="1">
    <location>
        <begin position="180"/>
        <end position="202"/>
    </location>
</feature>
<dbReference type="EMBL" id="CP119075">
    <property type="protein sequence ID" value="WED65177.1"/>
    <property type="molecule type" value="Genomic_DNA"/>
</dbReference>
<evidence type="ECO:0008006" key="4">
    <source>
        <dbReference type="Google" id="ProtNLM"/>
    </source>
</evidence>
<feature type="transmembrane region" description="Helical" evidence="1">
    <location>
        <begin position="155"/>
        <end position="173"/>
    </location>
</feature>
<evidence type="ECO:0000313" key="3">
    <source>
        <dbReference type="Proteomes" id="UP001218638"/>
    </source>
</evidence>
<keyword evidence="1" id="KW-0472">Membrane</keyword>
<protein>
    <recommendedName>
        <fullName evidence="4">ABC transporter permease</fullName>
    </recommendedName>
</protein>
<keyword evidence="3" id="KW-1185">Reference proteome</keyword>
<proteinExistence type="predicted"/>
<evidence type="ECO:0000256" key="1">
    <source>
        <dbReference type="SAM" id="Phobius"/>
    </source>
</evidence>
<evidence type="ECO:0000313" key="2">
    <source>
        <dbReference type="EMBL" id="WED65177.1"/>
    </source>
</evidence>
<dbReference type="AlphaFoldDB" id="A0AAF0CIA9"/>
<dbReference type="RefSeq" id="WP_330929565.1">
    <property type="nucleotide sequence ID" value="NZ_CP119075.1"/>
</dbReference>
<name>A0AAF0CIA9_9BACT</name>
<feature type="transmembrane region" description="Helical" evidence="1">
    <location>
        <begin position="230"/>
        <end position="252"/>
    </location>
</feature>
<accession>A0AAF0CIA9</accession>